<feature type="compositionally biased region" description="Polar residues" evidence="3">
    <location>
        <begin position="167"/>
        <end position="177"/>
    </location>
</feature>
<dbReference type="PANTHER" id="PTHR21250">
    <property type="entry name" value="PRE-RRNA-PROCESSING PROTEIN TSR2 HOMOLOG"/>
    <property type="match status" value="1"/>
</dbReference>
<evidence type="ECO:0008006" key="6">
    <source>
        <dbReference type="Google" id="ProtNLM"/>
    </source>
</evidence>
<dbReference type="Proteomes" id="UP000015105">
    <property type="component" value="Chromosome 1D"/>
</dbReference>
<evidence type="ECO:0000313" key="5">
    <source>
        <dbReference type="Proteomes" id="UP000015105"/>
    </source>
</evidence>
<comment type="similarity">
    <text evidence="1">Belongs to the TSR2 family.</text>
</comment>
<dbReference type="EnsemblPlants" id="AET1Gv20248600.1">
    <property type="protein sequence ID" value="AET1Gv20248600.1"/>
    <property type="gene ID" value="AET1Gv20248600"/>
</dbReference>
<reference evidence="5" key="1">
    <citation type="journal article" date="2014" name="Science">
        <title>Ancient hybridizations among the ancestral genomes of bread wheat.</title>
        <authorList>
            <consortium name="International Wheat Genome Sequencing Consortium,"/>
            <person name="Marcussen T."/>
            <person name="Sandve S.R."/>
            <person name="Heier L."/>
            <person name="Spannagl M."/>
            <person name="Pfeifer M."/>
            <person name="Jakobsen K.S."/>
            <person name="Wulff B.B."/>
            <person name="Steuernagel B."/>
            <person name="Mayer K.F."/>
            <person name="Olsen O.A."/>
        </authorList>
    </citation>
    <scope>NUCLEOTIDE SEQUENCE [LARGE SCALE GENOMIC DNA]</scope>
    <source>
        <strain evidence="5">cv. AL8/78</strain>
    </source>
</reference>
<dbReference type="Pfam" id="PF10273">
    <property type="entry name" value="WGG"/>
    <property type="match status" value="1"/>
</dbReference>
<reference evidence="4" key="3">
    <citation type="journal article" date="2017" name="Nature">
        <title>Genome sequence of the progenitor of the wheat D genome Aegilops tauschii.</title>
        <authorList>
            <person name="Luo M.C."/>
            <person name="Gu Y.Q."/>
            <person name="Puiu D."/>
            <person name="Wang H."/>
            <person name="Twardziok S.O."/>
            <person name="Deal K.R."/>
            <person name="Huo N."/>
            <person name="Zhu T."/>
            <person name="Wang L."/>
            <person name="Wang Y."/>
            <person name="McGuire P.E."/>
            <person name="Liu S."/>
            <person name="Long H."/>
            <person name="Ramasamy R.K."/>
            <person name="Rodriguez J.C."/>
            <person name="Van S.L."/>
            <person name="Yuan L."/>
            <person name="Wang Z."/>
            <person name="Xia Z."/>
            <person name="Xiao L."/>
            <person name="Anderson O.D."/>
            <person name="Ouyang S."/>
            <person name="Liang Y."/>
            <person name="Zimin A.V."/>
            <person name="Pertea G."/>
            <person name="Qi P."/>
            <person name="Bennetzen J.L."/>
            <person name="Dai X."/>
            <person name="Dawson M.W."/>
            <person name="Muller H.G."/>
            <person name="Kugler K."/>
            <person name="Rivarola-Duarte L."/>
            <person name="Spannagl M."/>
            <person name="Mayer K.F.X."/>
            <person name="Lu F.H."/>
            <person name="Bevan M.W."/>
            <person name="Leroy P."/>
            <person name="Li P."/>
            <person name="You F.M."/>
            <person name="Sun Q."/>
            <person name="Liu Z."/>
            <person name="Lyons E."/>
            <person name="Wicker T."/>
            <person name="Salzberg S.L."/>
            <person name="Devos K.M."/>
            <person name="Dvorak J."/>
        </authorList>
    </citation>
    <scope>NUCLEOTIDE SEQUENCE [LARGE SCALE GENOMIC DNA]</scope>
    <source>
        <strain evidence="4">cv. AL8/78</strain>
    </source>
</reference>
<proteinExistence type="inferred from homology"/>
<reference evidence="4" key="4">
    <citation type="submission" date="2019-03" db="UniProtKB">
        <authorList>
            <consortium name="EnsemblPlants"/>
        </authorList>
    </citation>
    <scope>IDENTIFICATION</scope>
</reference>
<sequence>SNRRAEDPLLIGSLLVHNHHRFCYQRTPKGQNPSRLPRTLAAPCRHPLAAADRSRPRRMQRSRRESGWCSGGGRRCRWLWRTSGAAPSRAKADQLAASILSWFTNSKGPYYYEDLEDMMFDSIYKSLNSNFADGSIGEVAEQFLIMHEECLENNFSSIEKLRNTCPQGNAVSQSRQMVTEDDDDSSDDGDEPSMGQDEAATSEDMAVDQPKPSKPTPDADGWTVVPPRRGRGKN</sequence>
<keyword evidence="5" id="KW-1185">Reference proteome</keyword>
<evidence type="ECO:0000256" key="3">
    <source>
        <dbReference type="SAM" id="MobiDB-lite"/>
    </source>
</evidence>
<dbReference type="GO" id="GO:0006364">
    <property type="term" value="P:rRNA processing"/>
    <property type="evidence" value="ECO:0007669"/>
    <property type="project" value="UniProtKB-KW"/>
</dbReference>
<protein>
    <recommendedName>
        <fullName evidence="6">Pre-rRNA-processing protein TSR2 homolog</fullName>
    </recommendedName>
</protein>
<dbReference type="STRING" id="200361.A0A452Y139"/>
<feature type="compositionally biased region" description="Acidic residues" evidence="3">
    <location>
        <begin position="179"/>
        <end position="191"/>
    </location>
</feature>
<keyword evidence="2" id="KW-0698">rRNA processing</keyword>
<organism evidence="4 5">
    <name type="scientific">Aegilops tauschii subsp. strangulata</name>
    <name type="common">Goatgrass</name>
    <dbReference type="NCBI Taxonomy" id="200361"/>
    <lineage>
        <taxon>Eukaryota</taxon>
        <taxon>Viridiplantae</taxon>
        <taxon>Streptophyta</taxon>
        <taxon>Embryophyta</taxon>
        <taxon>Tracheophyta</taxon>
        <taxon>Spermatophyta</taxon>
        <taxon>Magnoliopsida</taxon>
        <taxon>Liliopsida</taxon>
        <taxon>Poales</taxon>
        <taxon>Poaceae</taxon>
        <taxon>BOP clade</taxon>
        <taxon>Pooideae</taxon>
        <taxon>Triticodae</taxon>
        <taxon>Triticeae</taxon>
        <taxon>Triticinae</taxon>
        <taxon>Aegilops</taxon>
    </lineage>
</organism>
<dbReference type="InterPro" id="IPR019398">
    <property type="entry name" value="Pre-rRNA_process_TSR2"/>
</dbReference>
<evidence type="ECO:0000256" key="2">
    <source>
        <dbReference type="ARBA" id="ARBA00022552"/>
    </source>
</evidence>
<name>A0A452Y139_AEGTS</name>
<dbReference type="AlphaFoldDB" id="A0A452Y139"/>
<evidence type="ECO:0000256" key="1">
    <source>
        <dbReference type="ARBA" id="ARBA00006524"/>
    </source>
</evidence>
<feature type="region of interest" description="Disordered" evidence="3">
    <location>
        <begin position="167"/>
        <end position="234"/>
    </location>
</feature>
<evidence type="ECO:0000313" key="4">
    <source>
        <dbReference type="EnsemblPlants" id="AET1Gv20248600.1"/>
    </source>
</evidence>
<reference evidence="5" key="2">
    <citation type="journal article" date="2017" name="Nat. Plants">
        <title>The Aegilops tauschii genome reveals multiple impacts of transposons.</title>
        <authorList>
            <person name="Zhao G."/>
            <person name="Zou C."/>
            <person name="Li K."/>
            <person name="Wang K."/>
            <person name="Li T."/>
            <person name="Gao L."/>
            <person name="Zhang X."/>
            <person name="Wang H."/>
            <person name="Yang Z."/>
            <person name="Liu X."/>
            <person name="Jiang W."/>
            <person name="Mao L."/>
            <person name="Kong X."/>
            <person name="Jiao Y."/>
            <person name="Jia J."/>
        </authorList>
    </citation>
    <scope>NUCLEOTIDE SEQUENCE [LARGE SCALE GENOMIC DNA]</scope>
    <source>
        <strain evidence="5">cv. AL8/78</strain>
    </source>
</reference>
<dbReference type="Gramene" id="AET1Gv20248600.1">
    <property type="protein sequence ID" value="AET1Gv20248600.1"/>
    <property type="gene ID" value="AET1Gv20248600"/>
</dbReference>
<accession>A0A452Y139</accession>
<reference evidence="4" key="5">
    <citation type="journal article" date="2021" name="G3 (Bethesda)">
        <title>Aegilops tauschii genome assembly Aet v5.0 features greater sequence contiguity and improved annotation.</title>
        <authorList>
            <person name="Wang L."/>
            <person name="Zhu T."/>
            <person name="Rodriguez J.C."/>
            <person name="Deal K.R."/>
            <person name="Dubcovsky J."/>
            <person name="McGuire P.E."/>
            <person name="Lux T."/>
            <person name="Spannagl M."/>
            <person name="Mayer K.F.X."/>
            <person name="Baldrich P."/>
            <person name="Meyers B.C."/>
            <person name="Huo N."/>
            <person name="Gu Y.Q."/>
            <person name="Zhou H."/>
            <person name="Devos K.M."/>
            <person name="Bennetzen J.L."/>
            <person name="Unver T."/>
            <person name="Budak H."/>
            <person name="Gulick P.J."/>
            <person name="Galiba G."/>
            <person name="Kalapos B."/>
            <person name="Nelson D.R."/>
            <person name="Li P."/>
            <person name="You F.M."/>
            <person name="Luo M.C."/>
            <person name="Dvorak J."/>
        </authorList>
    </citation>
    <scope>NUCLEOTIDE SEQUENCE [LARGE SCALE GENOMIC DNA]</scope>
    <source>
        <strain evidence="4">cv. AL8/78</strain>
    </source>
</reference>